<evidence type="ECO:0000256" key="4">
    <source>
        <dbReference type="ARBA" id="ARBA00022801"/>
    </source>
</evidence>
<organism evidence="9">
    <name type="scientific">Sporisorium scitamineum</name>
    <dbReference type="NCBI Taxonomy" id="49012"/>
    <lineage>
        <taxon>Eukaryota</taxon>
        <taxon>Fungi</taxon>
        <taxon>Dikarya</taxon>
        <taxon>Basidiomycota</taxon>
        <taxon>Ustilaginomycotina</taxon>
        <taxon>Ustilaginomycetes</taxon>
        <taxon>Ustilaginales</taxon>
        <taxon>Ustilaginaceae</taxon>
        <taxon>Sporisorium</taxon>
    </lineage>
</organism>
<accession>A0A127Z626</accession>
<dbReference type="GO" id="GO:0061685">
    <property type="term" value="F:diphthine methylesterase activity"/>
    <property type="evidence" value="ECO:0007669"/>
    <property type="project" value="UniProtKB-EC"/>
</dbReference>
<protein>
    <recommendedName>
        <fullName evidence="6">methylated diphthine methylhydrolase</fullName>
        <ecNumber evidence="6">3.1.1.97</ecNumber>
    </recommendedName>
</protein>
<dbReference type="EMBL" id="LK056665">
    <property type="protein sequence ID" value="CDS82165.1"/>
    <property type="molecule type" value="Genomic_DNA"/>
</dbReference>
<comment type="pathway">
    <text evidence="1">Protein modification; peptidyl-diphthamide biosynthesis.</text>
</comment>
<feature type="region of interest" description="Disordered" evidence="8">
    <location>
        <begin position="238"/>
        <end position="268"/>
    </location>
</feature>
<evidence type="ECO:0000256" key="7">
    <source>
        <dbReference type="ARBA" id="ARBA00047551"/>
    </source>
</evidence>
<keyword evidence="4" id="KW-0378">Hydrolase</keyword>
<evidence type="ECO:0000256" key="8">
    <source>
        <dbReference type="SAM" id="MobiDB-lite"/>
    </source>
</evidence>
<evidence type="ECO:0000256" key="5">
    <source>
        <dbReference type="ARBA" id="ARBA00038092"/>
    </source>
</evidence>
<dbReference type="Gene3D" id="2.130.10.10">
    <property type="entry name" value="YVTN repeat-like/Quinoprotein amine dehydrogenase"/>
    <property type="match status" value="1"/>
</dbReference>
<evidence type="ECO:0000256" key="1">
    <source>
        <dbReference type="ARBA" id="ARBA00005156"/>
    </source>
</evidence>
<dbReference type="InterPro" id="IPR036322">
    <property type="entry name" value="WD40_repeat_dom_sf"/>
</dbReference>
<dbReference type="SUPFAM" id="SSF50978">
    <property type="entry name" value="WD40 repeat-like"/>
    <property type="match status" value="1"/>
</dbReference>
<evidence type="ECO:0000256" key="6">
    <source>
        <dbReference type="ARBA" id="ARBA00039131"/>
    </source>
</evidence>
<gene>
    <name evidence="9" type="ORF">SPSC_02985</name>
</gene>
<feature type="compositionally biased region" description="Acidic residues" evidence="8">
    <location>
        <begin position="61"/>
        <end position="70"/>
    </location>
</feature>
<dbReference type="InterPro" id="IPR052415">
    <property type="entry name" value="Diphthine_MTase"/>
</dbReference>
<evidence type="ECO:0000256" key="3">
    <source>
        <dbReference type="ARBA" id="ARBA00022737"/>
    </source>
</evidence>
<dbReference type="SMART" id="SM00320">
    <property type="entry name" value="WD40"/>
    <property type="match status" value="4"/>
</dbReference>
<dbReference type="GO" id="GO:0005737">
    <property type="term" value="C:cytoplasm"/>
    <property type="evidence" value="ECO:0007669"/>
    <property type="project" value="TreeGrafter"/>
</dbReference>
<dbReference type="PANTHER" id="PTHR46042">
    <property type="entry name" value="DIPHTHINE METHYLTRANSFERASE"/>
    <property type="match status" value="1"/>
</dbReference>
<comment type="catalytic activity">
    <reaction evidence="7">
        <text>diphthine methyl ester-[translation elongation factor 2] + H2O = diphthine-[translation elongation factor 2] + methanol + H(+)</text>
        <dbReference type="Rhea" id="RHEA:42656"/>
        <dbReference type="Rhea" id="RHEA-COMP:10172"/>
        <dbReference type="Rhea" id="RHEA-COMP:10173"/>
        <dbReference type="ChEBI" id="CHEBI:15377"/>
        <dbReference type="ChEBI" id="CHEBI:15378"/>
        <dbReference type="ChEBI" id="CHEBI:17790"/>
        <dbReference type="ChEBI" id="CHEBI:79005"/>
        <dbReference type="ChEBI" id="CHEBI:82696"/>
        <dbReference type="EC" id="3.1.1.97"/>
    </reaction>
</comment>
<sequence length="488" mass="53105">MAAAPSLYTASTGLCADSVESVPGVQGLFALATYQVDKHEQDQAQSSSSSGPAEPAQAQSDYDDDDEEDQDNKASTSTSPAYTRRGTCSLYYASSSLAGAGQVECEKVDMIETPAILDMKWSLTRADGGSDASRVLGVANAKGEITLHRLQHSSGAAASKLRPLAELQFNDRNALCLSLDFSDRTGGHFGGYDMSNLARDTSMIVSQSDGSLAYLPSLEAALSSSTTVTTVEDVATDLAQKSIHKPEPTSEDDTDQDDWDRTSEDERQSALETAHLALNSTYPTQPRGLTTWAAHEYEAWIAAFDCFHPTTVWSGGDDLALKSWDLRSPSPTHAPTPTFTCSKPFNGGVTSLQPHHLRQHIWAVGSYDSYLRLFDARMPARPLSETDVGGGVWRVKWHAEDSRMLLVGCMHDGFKVLKLAELAEEEVGAATLRGKEFDVVTRFDEHDSLAYGCDWDRGVRGEGVGRKDRVYSCSFYDATLHIWDSQAE</sequence>
<keyword evidence="3" id="KW-0677">Repeat</keyword>
<name>A0A127Z626_9BASI</name>
<feature type="region of interest" description="Disordered" evidence="8">
    <location>
        <begin position="38"/>
        <end position="80"/>
    </location>
</feature>
<feature type="compositionally biased region" description="Acidic residues" evidence="8">
    <location>
        <begin position="249"/>
        <end position="258"/>
    </location>
</feature>
<dbReference type="EC" id="3.1.1.97" evidence="6"/>
<comment type="similarity">
    <text evidence="5">Belongs to the DPH7 family.</text>
</comment>
<proteinExistence type="inferred from homology"/>
<keyword evidence="2" id="KW-0853">WD repeat</keyword>
<dbReference type="InterPro" id="IPR015943">
    <property type="entry name" value="WD40/YVTN_repeat-like_dom_sf"/>
</dbReference>
<feature type="compositionally biased region" description="Basic and acidic residues" evidence="8">
    <location>
        <begin position="259"/>
        <end position="268"/>
    </location>
</feature>
<evidence type="ECO:0000313" key="9">
    <source>
        <dbReference type="EMBL" id="CDS82165.1"/>
    </source>
</evidence>
<evidence type="ECO:0000256" key="2">
    <source>
        <dbReference type="ARBA" id="ARBA00022574"/>
    </source>
</evidence>
<reference evidence="9" key="1">
    <citation type="submission" date="2014-06" db="EMBL/GenBank/DDBJ databases">
        <authorList>
            <person name="Ju J."/>
            <person name="Zhang J."/>
        </authorList>
    </citation>
    <scope>NUCLEOTIDE SEQUENCE</scope>
    <source>
        <strain evidence="9">SscI8</strain>
    </source>
</reference>
<dbReference type="GO" id="GO:0017183">
    <property type="term" value="P:protein histidyl modification to diphthamide"/>
    <property type="evidence" value="ECO:0007669"/>
    <property type="project" value="TreeGrafter"/>
</dbReference>
<dbReference type="OrthoDB" id="1930760at2759"/>
<dbReference type="AlphaFoldDB" id="A0A127Z626"/>
<dbReference type="InterPro" id="IPR001680">
    <property type="entry name" value="WD40_rpt"/>
</dbReference>
<dbReference type="PANTHER" id="PTHR46042:SF1">
    <property type="entry name" value="DIPHTHINE METHYLTRANSFERASE"/>
    <property type="match status" value="1"/>
</dbReference>